<dbReference type="Proteomes" id="UP000196138">
    <property type="component" value="Chromosome"/>
</dbReference>
<dbReference type="PIRSF" id="PIRSF017082">
    <property type="entry name" value="YflP"/>
    <property type="match status" value="1"/>
</dbReference>
<dbReference type="AlphaFoldDB" id="A0A1Y0EIZ0"/>
<dbReference type="Pfam" id="PF03401">
    <property type="entry name" value="TctC"/>
    <property type="match status" value="1"/>
</dbReference>
<dbReference type="KEGG" id="cser:CCO03_01910"/>
<feature type="chain" id="PRO_5011005858" description="ABC transporter substrate-binding protein" evidence="2">
    <location>
        <begin position="35"/>
        <end position="335"/>
    </location>
</feature>
<keyword evidence="2" id="KW-0732">Signal</keyword>
<comment type="similarity">
    <text evidence="1">Belongs to the UPF0065 (bug) family.</text>
</comment>
<dbReference type="EMBL" id="CP021455">
    <property type="protein sequence ID" value="ARU03605.1"/>
    <property type="molecule type" value="Genomic_DNA"/>
</dbReference>
<gene>
    <name evidence="3" type="ORF">CCO03_01910</name>
</gene>
<protein>
    <recommendedName>
        <fullName evidence="5">ABC transporter substrate-binding protein</fullName>
    </recommendedName>
</protein>
<name>A0A1Y0EIZ0_9BURK</name>
<accession>A0A1Y0EIZ0</accession>
<dbReference type="RefSeq" id="WP_087276528.1">
    <property type="nucleotide sequence ID" value="NZ_CP021455.1"/>
</dbReference>
<evidence type="ECO:0000313" key="3">
    <source>
        <dbReference type="EMBL" id="ARU03605.1"/>
    </source>
</evidence>
<feature type="signal peptide" evidence="2">
    <location>
        <begin position="1"/>
        <end position="34"/>
    </location>
</feature>
<dbReference type="InterPro" id="IPR042100">
    <property type="entry name" value="Bug_dom1"/>
</dbReference>
<dbReference type="Gene3D" id="3.40.190.10">
    <property type="entry name" value="Periplasmic binding protein-like II"/>
    <property type="match status" value="1"/>
</dbReference>
<evidence type="ECO:0000256" key="1">
    <source>
        <dbReference type="ARBA" id="ARBA00006987"/>
    </source>
</evidence>
<dbReference type="CDD" id="cd07012">
    <property type="entry name" value="PBP2_Bug_TTT"/>
    <property type="match status" value="1"/>
</dbReference>
<organism evidence="3 4">
    <name type="scientific">Comamonas serinivorans</name>
    <dbReference type="NCBI Taxonomy" id="1082851"/>
    <lineage>
        <taxon>Bacteria</taxon>
        <taxon>Pseudomonadati</taxon>
        <taxon>Pseudomonadota</taxon>
        <taxon>Betaproteobacteria</taxon>
        <taxon>Burkholderiales</taxon>
        <taxon>Comamonadaceae</taxon>
        <taxon>Comamonas</taxon>
    </lineage>
</organism>
<evidence type="ECO:0000256" key="2">
    <source>
        <dbReference type="SAM" id="SignalP"/>
    </source>
</evidence>
<evidence type="ECO:0000313" key="4">
    <source>
        <dbReference type="Proteomes" id="UP000196138"/>
    </source>
</evidence>
<sequence length="335" mass="34855">MHAWRQGAARRRALAWLAAAPLVGSLALATPALADPAKWPGTKPITLVVPFPPGGTSDVIGRQLAKQLGEALKATVVVENKPGASTSVGATQVARAPKDGYTLLLSSGSTFTTTPHLMPVSYKLADFAPLGTVATVPFAFVVKKDFPAKTVAEFVALAKAKPGSINNATNGQGSLVHLLGELIASETGTQLTQVHYKGAAPATMDMIGGVVDTNVEALTSALPNVQAGKYRAIAVLSEQRQPSLPDVPTFKELGWPKVVGETWYGVSAPVGTPAPVLATLGQALQQVVASKEFGQAMQRSGNVALPGSADAMRKTAQSESAKWGALIQRLNIRLE</sequence>
<proteinExistence type="inferred from homology"/>
<dbReference type="Gene3D" id="3.40.190.150">
    <property type="entry name" value="Bordetella uptake gene, domain 1"/>
    <property type="match status" value="1"/>
</dbReference>
<evidence type="ECO:0008006" key="5">
    <source>
        <dbReference type="Google" id="ProtNLM"/>
    </source>
</evidence>
<keyword evidence="4" id="KW-1185">Reference proteome</keyword>
<dbReference type="OrthoDB" id="8678716at2"/>
<dbReference type="PANTHER" id="PTHR42928:SF5">
    <property type="entry name" value="BLR1237 PROTEIN"/>
    <property type="match status" value="1"/>
</dbReference>
<dbReference type="InterPro" id="IPR005064">
    <property type="entry name" value="BUG"/>
</dbReference>
<dbReference type="PANTHER" id="PTHR42928">
    <property type="entry name" value="TRICARBOXYLATE-BINDING PROTEIN"/>
    <property type="match status" value="1"/>
</dbReference>
<reference evidence="3 4" key="1">
    <citation type="submission" date="2017-05" db="EMBL/GenBank/DDBJ databases">
        <authorList>
            <person name="Song R."/>
            <person name="Chenine A.L."/>
            <person name="Ruprecht R.M."/>
        </authorList>
    </citation>
    <scope>NUCLEOTIDE SEQUENCE [LARGE SCALE GENOMIC DNA]</scope>
    <source>
        <strain evidence="3 4">DSM 26136</strain>
    </source>
</reference>
<dbReference type="SUPFAM" id="SSF53850">
    <property type="entry name" value="Periplasmic binding protein-like II"/>
    <property type="match status" value="1"/>
</dbReference>